<sequence length="176" mass="19252">MSIIAGTEIVKPYVKKAAGYIKSLLSAQHVAMNNGMTLQSTVDEINNNLSFSYIKSSYRTALWKESGTVPFVLSEKQGNCFSLDSSGQVIIGDNVSAVRVYASVGCGSGTNNRAWAYLVHNNTEIDNGLEYGNYAIIKLTNIISVKKNDKISITFYETRGICIDGLSCNLIVEKIY</sequence>
<keyword evidence="2" id="KW-1185">Reference proteome</keyword>
<dbReference type="RefSeq" id="WP_066735892.1">
    <property type="nucleotide sequence ID" value="NZ_JAJCIQ010000002.1"/>
</dbReference>
<evidence type="ECO:0000313" key="1">
    <source>
        <dbReference type="EMBL" id="MCB7387007.1"/>
    </source>
</evidence>
<accession>A0ABS8DF09</accession>
<evidence type="ECO:0000313" key="2">
    <source>
        <dbReference type="Proteomes" id="UP001299546"/>
    </source>
</evidence>
<reference evidence="1 2" key="1">
    <citation type="submission" date="2021-10" db="EMBL/GenBank/DDBJ databases">
        <title>Collection of gut derived symbiotic bacterial strains cultured from healthy donors.</title>
        <authorList>
            <person name="Lin H."/>
            <person name="Littmann E."/>
            <person name="Kohout C."/>
            <person name="Pamer E.G."/>
        </authorList>
    </citation>
    <scope>NUCLEOTIDE SEQUENCE [LARGE SCALE GENOMIC DNA]</scope>
    <source>
        <strain evidence="1 2">DFI.1.165</strain>
    </source>
</reference>
<proteinExistence type="predicted"/>
<gene>
    <name evidence="1" type="ORF">LIZ65_06865</name>
</gene>
<dbReference type="EMBL" id="JAJCIS010000002">
    <property type="protein sequence ID" value="MCB7387007.1"/>
    <property type="molecule type" value="Genomic_DNA"/>
</dbReference>
<name>A0ABS8DF09_9FIRM</name>
<dbReference type="Proteomes" id="UP001299546">
    <property type="component" value="Unassembled WGS sequence"/>
</dbReference>
<comment type="caution">
    <text evidence="1">The sequence shown here is derived from an EMBL/GenBank/DDBJ whole genome shotgun (WGS) entry which is preliminary data.</text>
</comment>
<protein>
    <submittedName>
        <fullName evidence="1">Uncharacterized protein</fullName>
    </submittedName>
</protein>
<organism evidence="1 2">
    <name type="scientific">Bariatricus massiliensis</name>
    <dbReference type="NCBI Taxonomy" id="1745713"/>
    <lineage>
        <taxon>Bacteria</taxon>
        <taxon>Bacillati</taxon>
        <taxon>Bacillota</taxon>
        <taxon>Clostridia</taxon>
        <taxon>Lachnospirales</taxon>
        <taxon>Lachnospiraceae</taxon>
        <taxon>Bariatricus</taxon>
    </lineage>
</organism>